<dbReference type="SUPFAM" id="SSF82171">
    <property type="entry name" value="DPP6 N-terminal domain-like"/>
    <property type="match status" value="1"/>
</dbReference>
<evidence type="ECO:0000256" key="1">
    <source>
        <dbReference type="ARBA" id="ARBA00009820"/>
    </source>
</evidence>
<dbReference type="PANTHER" id="PTHR36842">
    <property type="entry name" value="PROTEIN TOLB HOMOLOG"/>
    <property type="match status" value="1"/>
</dbReference>
<evidence type="ECO:0000313" key="2">
    <source>
        <dbReference type="EMBL" id="PWS32810.1"/>
    </source>
</evidence>
<dbReference type="AlphaFoldDB" id="A0A317F0P4"/>
<protein>
    <submittedName>
        <fullName evidence="2">Uncharacterized protein</fullName>
    </submittedName>
</protein>
<name>A0A317F0P4_9SPHI</name>
<dbReference type="InterPro" id="IPR011659">
    <property type="entry name" value="WD40"/>
</dbReference>
<proteinExistence type="inferred from homology"/>
<dbReference type="Pfam" id="PF07676">
    <property type="entry name" value="PD40"/>
    <property type="match status" value="1"/>
</dbReference>
<accession>A0A317F0P4</accession>
<dbReference type="Proteomes" id="UP000245391">
    <property type="component" value="Unassembled WGS sequence"/>
</dbReference>
<evidence type="ECO:0000313" key="3">
    <source>
        <dbReference type="Proteomes" id="UP000245391"/>
    </source>
</evidence>
<dbReference type="RefSeq" id="WP_109928979.1">
    <property type="nucleotide sequence ID" value="NZ_QGNY01000002.1"/>
</dbReference>
<comment type="similarity">
    <text evidence="1">Belongs to the TolB family.</text>
</comment>
<dbReference type="OrthoDB" id="9812921at2"/>
<organism evidence="2 3">
    <name type="scientific">Pedobacter paludis</name>
    <dbReference type="NCBI Taxonomy" id="2203212"/>
    <lineage>
        <taxon>Bacteria</taxon>
        <taxon>Pseudomonadati</taxon>
        <taxon>Bacteroidota</taxon>
        <taxon>Sphingobacteriia</taxon>
        <taxon>Sphingobacteriales</taxon>
        <taxon>Sphingobacteriaceae</taxon>
        <taxon>Pedobacter</taxon>
    </lineage>
</organism>
<dbReference type="InterPro" id="IPR011042">
    <property type="entry name" value="6-blade_b-propeller_TolB-like"/>
</dbReference>
<dbReference type="Gene3D" id="2.120.10.30">
    <property type="entry name" value="TolB, C-terminal domain"/>
    <property type="match status" value="1"/>
</dbReference>
<keyword evidence="3" id="KW-1185">Reference proteome</keyword>
<dbReference type="EMBL" id="QGNY01000002">
    <property type="protein sequence ID" value="PWS32810.1"/>
    <property type="molecule type" value="Genomic_DNA"/>
</dbReference>
<gene>
    <name evidence="2" type="ORF">DF947_06985</name>
</gene>
<sequence>MTKISSKIVSLLIPCVALIVSCNNNKSGEETTKAVLDTVSLSNKNFALAYQDGSKIVATSIDTMKQISFGGATDPAISPDGNKLAYTVNDTAGHRTIWVADMENKSQLLLQVNSGNYYQAVWSPGGNSIAFNIFNAKNLWKIGIIKTDNTGYVMLDSASKINVYAPTWKNEKELIGQDLVNLYTFDISGKLTDTKSIAGLIGKDFTIASSNRFFYTKDGKKLIFNAGNADVLDGLTGPSEAVYILDLAGKKINRISPKGMNVPYVFVTADDRIFYSGSEKPYIQNKIYVSDLSGNSKLLVDKGTNPTGALK</sequence>
<comment type="caution">
    <text evidence="2">The sequence shown here is derived from an EMBL/GenBank/DDBJ whole genome shotgun (WGS) entry which is preliminary data.</text>
</comment>
<dbReference type="PANTHER" id="PTHR36842:SF1">
    <property type="entry name" value="PROTEIN TOLB"/>
    <property type="match status" value="1"/>
</dbReference>
<dbReference type="PROSITE" id="PS51257">
    <property type="entry name" value="PROKAR_LIPOPROTEIN"/>
    <property type="match status" value="1"/>
</dbReference>
<reference evidence="3" key="1">
    <citation type="submission" date="2018-05" db="EMBL/GenBank/DDBJ databases">
        <title>Pedobacter paludis sp. nov., isolated from wetland soil.</title>
        <authorList>
            <person name="Zhang Y."/>
        </authorList>
    </citation>
    <scope>NUCLEOTIDE SEQUENCE [LARGE SCALE GENOMIC DNA]</scope>
    <source>
        <strain evidence="3">R-8</strain>
    </source>
</reference>